<dbReference type="InterPro" id="IPR036121">
    <property type="entry name" value="ATPase_F1/V1/A1_a/bsu_N_sf"/>
</dbReference>
<dbReference type="InterPro" id="IPR055190">
    <property type="entry name" value="ATP-synt_VA_C"/>
</dbReference>
<evidence type="ECO:0000313" key="12">
    <source>
        <dbReference type="EMBL" id="HGI88021.1"/>
    </source>
</evidence>
<dbReference type="InterPro" id="IPR004100">
    <property type="entry name" value="ATPase_F1/V1/A1_a/bsu_N"/>
</dbReference>
<evidence type="ECO:0000256" key="8">
    <source>
        <dbReference type="HAMAP-Rule" id="MF_00310"/>
    </source>
</evidence>
<evidence type="ECO:0000256" key="4">
    <source>
        <dbReference type="ARBA" id="ARBA00022781"/>
    </source>
</evidence>
<sequence>MAVAFERTKMITKATRQIIGTRGVLVFVKALGGISYGELVEIDVDGDTRLGQVIDVSRDTAVIQVFGSSLGIAVGRTVIKFRGETLSIPVSIDMLGRIFDGLARPIDGGPSIVPEDYLDIHGAPLNPAIRVPPSEFIETGVSAIDGMQTLVRGQKLPIFSGSGLPHNRIAMQIVRQAAVKGSGEKFAVVFGAVGVTHEEAMYFLNELRSMGALDRTIAFIAPASAPTVEKLALPRVALTAAEFLAWRYDMHVLTILTDMTNYCEALKEVSAAREEVPGRRGYPGYMYTDLATMYERAGRAVGKRGSMTIMPILTMPDDDITHPIPDLTGYITEGQIVLSRDMWRKGIYPPIDVFLSLSRLMKEGIGPGKTREDHREVFAQLMAAYSEGVYLRELVTIVGIESLTARDRKYLEFADLFERRFINQGEYERRSIEQTLDIAWELFATLPEEELRQIRAETIRKYHPKYRKGGGS</sequence>
<feature type="domain" description="ATPase F1/V1/A1 complex alpha/beta subunit N-terminal" evidence="10">
    <location>
        <begin position="22"/>
        <end position="79"/>
    </location>
</feature>
<dbReference type="CDD" id="cd01135">
    <property type="entry name" value="V_A-ATPase_B"/>
    <property type="match status" value="1"/>
</dbReference>
<dbReference type="NCBIfam" id="NF003235">
    <property type="entry name" value="PRK04196.1"/>
    <property type="match status" value="1"/>
</dbReference>
<comment type="subcellular location">
    <subcellularLocation>
        <location evidence="8">Cell membrane</location>
        <topology evidence="8">Peripheral membrane protein</topology>
    </subcellularLocation>
</comment>
<protein>
    <recommendedName>
        <fullName evidence="8">A-type ATP synthase subunit B</fullName>
    </recommendedName>
</protein>
<evidence type="ECO:0000256" key="6">
    <source>
        <dbReference type="ARBA" id="ARBA00023136"/>
    </source>
</evidence>
<evidence type="ECO:0000256" key="7">
    <source>
        <dbReference type="ARBA" id="ARBA00023310"/>
    </source>
</evidence>
<comment type="subunit">
    <text evidence="8">Has multiple subunits with at least A(3), B(3), C, D, E, F, H, I and proteolipid K(x).</text>
</comment>
<comment type="caution">
    <text evidence="12">The sequence shown here is derived from an EMBL/GenBank/DDBJ whole genome shotgun (WGS) entry which is preliminary data.</text>
</comment>
<evidence type="ECO:0000259" key="11">
    <source>
        <dbReference type="Pfam" id="PF22919"/>
    </source>
</evidence>
<dbReference type="SUPFAM" id="SSF47917">
    <property type="entry name" value="C-terminal domain of alpha and beta subunits of F1 ATP synthase"/>
    <property type="match status" value="1"/>
</dbReference>
<gene>
    <name evidence="8" type="primary">atpB</name>
    <name evidence="12" type="ORF">ENV14_06515</name>
</gene>
<dbReference type="GO" id="GO:0005524">
    <property type="term" value="F:ATP binding"/>
    <property type="evidence" value="ECO:0007669"/>
    <property type="project" value="UniProtKB-UniRule"/>
</dbReference>
<dbReference type="InterPro" id="IPR022879">
    <property type="entry name" value="V-ATPase_su_B/beta"/>
</dbReference>
<comment type="function">
    <text evidence="8">Component of the A-type ATP synthase that produces ATP from ADP in the presence of a proton gradient across the membrane. The B chain is a regulatory subunit.</text>
</comment>
<dbReference type="Pfam" id="PF00006">
    <property type="entry name" value="ATP-synt_ab"/>
    <property type="match status" value="1"/>
</dbReference>
<dbReference type="EMBL" id="DTFF01000052">
    <property type="protein sequence ID" value="HGI88021.1"/>
    <property type="molecule type" value="Genomic_DNA"/>
</dbReference>
<dbReference type="GO" id="GO:0005886">
    <property type="term" value="C:plasma membrane"/>
    <property type="evidence" value="ECO:0007669"/>
    <property type="project" value="UniProtKB-SubCell"/>
</dbReference>
<evidence type="ECO:0000256" key="1">
    <source>
        <dbReference type="ARBA" id="ARBA00008936"/>
    </source>
</evidence>
<keyword evidence="6 8" id="KW-0472">Membrane</keyword>
<dbReference type="PANTHER" id="PTHR43389:SF4">
    <property type="entry name" value="V-TYPE PROTON ATPASE SUBUNIT B"/>
    <property type="match status" value="1"/>
</dbReference>
<evidence type="ECO:0000259" key="10">
    <source>
        <dbReference type="Pfam" id="PF02874"/>
    </source>
</evidence>
<dbReference type="CDD" id="cd18112">
    <property type="entry name" value="ATP-synt_V_A-type_beta_C"/>
    <property type="match status" value="1"/>
</dbReference>
<feature type="domain" description="ATPase F1/V1/A1 complex alpha/beta subunit nucleotide-binding" evidence="9">
    <location>
        <begin position="140"/>
        <end position="358"/>
    </location>
</feature>
<dbReference type="InterPro" id="IPR027417">
    <property type="entry name" value="P-loop_NTPase"/>
</dbReference>
<keyword evidence="3 8" id="KW-1003">Cell membrane</keyword>
<reference evidence="12" key="1">
    <citation type="journal article" date="2020" name="mSystems">
        <title>Genome- and Community-Level Interaction Insights into Carbon Utilization and Element Cycling Functions of Hydrothermarchaeota in Hydrothermal Sediment.</title>
        <authorList>
            <person name="Zhou Z."/>
            <person name="Liu Y."/>
            <person name="Xu W."/>
            <person name="Pan J."/>
            <person name="Luo Z.H."/>
            <person name="Li M."/>
        </authorList>
    </citation>
    <scope>NUCLEOTIDE SEQUENCE [LARGE SCALE GENOMIC DNA]</scope>
    <source>
        <strain evidence="12">SpSt-732</strain>
    </source>
</reference>
<keyword evidence="2 8" id="KW-0813">Transport</keyword>
<feature type="domain" description="ATP synthase A/B type C-terminal" evidence="11">
    <location>
        <begin position="364"/>
        <end position="462"/>
    </location>
</feature>
<accession>A0A7C4BCH5</accession>
<dbReference type="GO" id="GO:0042777">
    <property type="term" value="P:proton motive force-driven plasma membrane ATP synthesis"/>
    <property type="evidence" value="ECO:0007669"/>
    <property type="project" value="UniProtKB-UniRule"/>
</dbReference>
<proteinExistence type="inferred from homology"/>
<dbReference type="AlphaFoldDB" id="A0A7C4BCH5"/>
<dbReference type="Gene3D" id="3.40.50.12240">
    <property type="match status" value="1"/>
</dbReference>
<dbReference type="Pfam" id="PF02874">
    <property type="entry name" value="ATP-synt_ab_N"/>
    <property type="match status" value="1"/>
</dbReference>
<dbReference type="GO" id="GO:0046961">
    <property type="term" value="F:proton-transporting ATPase activity, rotational mechanism"/>
    <property type="evidence" value="ECO:0007669"/>
    <property type="project" value="TreeGrafter"/>
</dbReference>
<evidence type="ECO:0000256" key="2">
    <source>
        <dbReference type="ARBA" id="ARBA00022448"/>
    </source>
</evidence>
<dbReference type="Pfam" id="PF22919">
    <property type="entry name" value="ATP-synt_VA_C"/>
    <property type="match status" value="1"/>
</dbReference>
<organism evidence="12">
    <name type="scientific">Ignisphaera aggregans</name>
    <dbReference type="NCBI Taxonomy" id="334771"/>
    <lineage>
        <taxon>Archaea</taxon>
        <taxon>Thermoproteota</taxon>
        <taxon>Thermoprotei</taxon>
        <taxon>Desulfurococcales</taxon>
        <taxon>Desulfurococcaceae</taxon>
        <taxon>Ignisphaera</taxon>
    </lineage>
</organism>
<evidence type="ECO:0000256" key="5">
    <source>
        <dbReference type="ARBA" id="ARBA00023065"/>
    </source>
</evidence>
<dbReference type="GO" id="GO:0046933">
    <property type="term" value="F:proton-transporting ATP synthase activity, rotational mechanism"/>
    <property type="evidence" value="ECO:0007669"/>
    <property type="project" value="UniProtKB-UniRule"/>
</dbReference>
<dbReference type="InterPro" id="IPR000194">
    <property type="entry name" value="ATPase_F1/V1/A1_a/bsu_nucl-bd"/>
</dbReference>
<comment type="similarity">
    <text evidence="1 8">Belongs to the ATPase alpha/beta chains family.</text>
</comment>
<name>A0A7C4BCH5_9CREN</name>
<evidence type="ECO:0000256" key="3">
    <source>
        <dbReference type="ARBA" id="ARBA00022475"/>
    </source>
</evidence>
<keyword evidence="5 8" id="KW-0406">Ion transport</keyword>
<evidence type="ECO:0000259" key="9">
    <source>
        <dbReference type="Pfam" id="PF00006"/>
    </source>
</evidence>
<keyword evidence="7 8" id="KW-0066">ATP synthesis</keyword>
<dbReference type="PANTHER" id="PTHR43389">
    <property type="entry name" value="V-TYPE PROTON ATPASE SUBUNIT B"/>
    <property type="match status" value="1"/>
</dbReference>
<dbReference type="HAMAP" id="MF_00310">
    <property type="entry name" value="ATP_synth_B_arch"/>
    <property type="match status" value="1"/>
</dbReference>
<keyword evidence="4 8" id="KW-0375">Hydrogen ion transport</keyword>
<dbReference type="SUPFAM" id="SSF50615">
    <property type="entry name" value="N-terminal domain of alpha and beta subunits of F1 ATP synthase"/>
    <property type="match status" value="1"/>
</dbReference>
<dbReference type="CDD" id="cd18118">
    <property type="entry name" value="ATP-synt_V_A-type_beta_N"/>
    <property type="match status" value="1"/>
</dbReference>
<dbReference type="SUPFAM" id="SSF52540">
    <property type="entry name" value="P-loop containing nucleoside triphosphate hydrolases"/>
    <property type="match status" value="1"/>
</dbReference>